<name>A0A939JUP3_9BACT</name>
<dbReference type="Pfam" id="PF04397">
    <property type="entry name" value="LytTR"/>
    <property type="match status" value="1"/>
</dbReference>
<reference evidence="3 4" key="1">
    <citation type="submission" date="2021-03" db="EMBL/GenBank/DDBJ databases">
        <title>Fibrella sp. HMF5036 genome sequencing and assembly.</title>
        <authorList>
            <person name="Kang H."/>
            <person name="Kim H."/>
            <person name="Bae S."/>
            <person name="Joh K."/>
        </authorList>
    </citation>
    <scope>NUCLEOTIDE SEQUENCE [LARGE SCALE GENOMIC DNA]</scope>
    <source>
        <strain evidence="3 4">HMF5036</strain>
    </source>
</reference>
<accession>A0A939JUP3</accession>
<dbReference type="Proteomes" id="UP000664795">
    <property type="component" value="Unassembled WGS sequence"/>
</dbReference>
<dbReference type="PROSITE" id="PS50930">
    <property type="entry name" value="HTH_LYTTR"/>
    <property type="match status" value="1"/>
</dbReference>
<evidence type="ECO:0000313" key="4">
    <source>
        <dbReference type="Proteomes" id="UP000664795"/>
    </source>
</evidence>
<feature type="transmembrane region" description="Helical" evidence="1">
    <location>
        <begin position="20"/>
        <end position="40"/>
    </location>
</feature>
<proteinExistence type="predicted"/>
<keyword evidence="1" id="KW-0812">Transmembrane</keyword>
<keyword evidence="1" id="KW-0472">Membrane</keyword>
<sequence>MNLLRQPYPRDETPAHAWRLAFTFGVFVALFLWLFQPFGISTWQTDYKSVKIWGFGLIAFGVMVVNSVLLPRLAPRLFAERHWTVGREIVHILFQISLIGVGNRLYMIWLSTDTYALGWGWVWSLAVTFLVGIFPTAAAVMINYIRQLKRYQQQAATLSATLPPHPSATALPPTLPPVGGPEISPVPTQHTMLTLVAENEKDTFTFAPTKLLAIESSDNYCTIFYARNETLAKELMRSSLSRLESQLSDFQQSNHQYDSEAKTVSSSIFVRCHRSYVVNLEQVERISGNAQGYKLHLLRGQLIVPVARKYNDTLIAELGRQV</sequence>
<dbReference type="InterPro" id="IPR046947">
    <property type="entry name" value="LytR-like"/>
</dbReference>
<dbReference type="Gene3D" id="2.40.50.1020">
    <property type="entry name" value="LytTr DNA-binding domain"/>
    <property type="match status" value="1"/>
</dbReference>
<dbReference type="PANTHER" id="PTHR37299:SF1">
    <property type="entry name" value="STAGE 0 SPORULATION PROTEIN A HOMOLOG"/>
    <property type="match status" value="1"/>
</dbReference>
<dbReference type="PANTHER" id="PTHR37299">
    <property type="entry name" value="TRANSCRIPTIONAL REGULATOR-RELATED"/>
    <property type="match status" value="1"/>
</dbReference>
<feature type="transmembrane region" description="Helical" evidence="1">
    <location>
        <begin position="89"/>
        <end position="109"/>
    </location>
</feature>
<comment type="caution">
    <text evidence="3">The sequence shown here is derived from an EMBL/GenBank/DDBJ whole genome shotgun (WGS) entry which is preliminary data.</text>
</comment>
<evidence type="ECO:0000259" key="2">
    <source>
        <dbReference type="PROSITE" id="PS50930"/>
    </source>
</evidence>
<keyword evidence="1" id="KW-1133">Transmembrane helix</keyword>
<gene>
    <name evidence="3" type="ORF">J2I48_03255</name>
</gene>
<feature type="transmembrane region" description="Helical" evidence="1">
    <location>
        <begin position="121"/>
        <end position="145"/>
    </location>
</feature>
<dbReference type="GO" id="GO:0000156">
    <property type="term" value="F:phosphorelay response regulator activity"/>
    <property type="evidence" value="ECO:0007669"/>
    <property type="project" value="InterPro"/>
</dbReference>
<dbReference type="InterPro" id="IPR007492">
    <property type="entry name" value="LytTR_DNA-bd_dom"/>
</dbReference>
<dbReference type="GO" id="GO:0003677">
    <property type="term" value="F:DNA binding"/>
    <property type="evidence" value="ECO:0007669"/>
    <property type="project" value="InterPro"/>
</dbReference>
<protein>
    <submittedName>
        <fullName evidence="3">LytTR family transcriptional regulator</fullName>
    </submittedName>
</protein>
<evidence type="ECO:0000313" key="3">
    <source>
        <dbReference type="EMBL" id="MBO0929992.1"/>
    </source>
</evidence>
<organism evidence="3 4">
    <name type="scientific">Fibrella aquatilis</name>
    <dbReference type="NCBI Taxonomy" id="2817059"/>
    <lineage>
        <taxon>Bacteria</taxon>
        <taxon>Pseudomonadati</taxon>
        <taxon>Bacteroidota</taxon>
        <taxon>Cytophagia</taxon>
        <taxon>Cytophagales</taxon>
        <taxon>Spirosomataceae</taxon>
        <taxon>Fibrella</taxon>
    </lineage>
</organism>
<dbReference type="EMBL" id="JAFMYU010000002">
    <property type="protein sequence ID" value="MBO0929992.1"/>
    <property type="molecule type" value="Genomic_DNA"/>
</dbReference>
<dbReference type="RefSeq" id="WP_207333959.1">
    <property type="nucleotide sequence ID" value="NZ_JAFMYU010000002.1"/>
</dbReference>
<dbReference type="SMART" id="SM00850">
    <property type="entry name" value="LytTR"/>
    <property type="match status" value="1"/>
</dbReference>
<keyword evidence="4" id="KW-1185">Reference proteome</keyword>
<feature type="transmembrane region" description="Helical" evidence="1">
    <location>
        <begin position="52"/>
        <end position="69"/>
    </location>
</feature>
<feature type="domain" description="HTH LytTR-type" evidence="2">
    <location>
        <begin position="269"/>
        <end position="320"/>
    </location>
</feature>
<dbReference type="AlphaFoldDB" id="A0A939JUP3"/>
<evidence type="ECO:0000256" key="1">
    <source>
        <dbReference type="SAM" id="Phobius"/>
    </source>
</evidence>